<dbReference type="PANTHER" id="PTHR36842">
    <property type="entry name" value="PROTEIN TOLB HOMOLOG"/>
    <property type="match status" value="1"/>
</dbReference>
<name>A0ABS4JFE5_9BACL</name>
<keyword evidence="1" id="KW-0732">Signal</keyword>
<feature type="chain" id="PRO_5046503338" evidence="1">
    <location>
        <begin position="28"/>
        <end position="479"/>
    </location>
</feature>
<feature type="signal peptide" evidence="1">
    <location>
        <begin position="1"/>
        <end position="27"/>
    </location>
</feature>
<dbReference type="InterPro" id="IPR011042">
    <property type="entry name" value="6-blade_b-propeller_TolB-like"/>
</dbReference>
<gene>
    <name evidence="2" type="ORF">J2Z69_001463</name>
</gene>
<proteinExistence type="predicted"/>
<comment type="caution">
    <text evidence="2">The sequence shown here is derived from an EMBL/GenBank/DDBJ whole genome shotgun (WGS) entry which is preliminary data.</text>
</comment>
<accession>A0ABS4JFE5</accession>
<dbReference type="Proteomes" id="UP001519288">
    <property type="component" value="Unassembled WGS sequence"/>
</dbReference>
<dbReference type="Gene3D" id="2.120.10.30">
    <property type="entry name" value="TolB, C-terminal domain"/>
    <property type="match status" value="2"/>
</dbReference>
<reference evidence="2 3" key="1">
    <citation type="submission" date="2021-03" db="EMBL/GenBank/DDBJ databases">
        <title>Genomic Encyclopedia of Type Strains, Phase IV (KMG-IV): sequencing the most valuable type-strain genomes for metagenomic binning, comparative biology and taxonomic classification.</title>
        <authorList>
            <person name="Goeker M."/>
        </authorList>
    </citation>
    <scope>NUCLEOTIDE SEQUENCE [LARGE SCALE GENOMIC DNA]</scope>
    <source>
        <strain evidence="2 3">DSM 26806</strain>
    </source>
</reference>
<protein>
    <submittedName>
        <fullName evidence="2">Tol biopolymer transport system component</fullName>
    </submittedName>
</protein>
<organism evidence="2 3">
    <name type="scientific">Paenibacillus shirakamiensis</name>
    <dbReference type="NCBI Taxonomy" id="1265935"/>
    <lineage>
        <taxon>Bacteria</taxon>
        <taxon>Bacillati</taxon>
        <taxon>Bacillota</taxon>
        <taxon>Bacilli</taxon>
        <taxon>Bacillales</taxon>
        <taxon>Paenibacillaceae</taxon>
        <taxon>Paenibacillus</taxon>
    </lineage>
</organism>
<keyword evidence="3" id="KW-1185">Reference proteome</keyword>
<dbReference type="EMBL" id="JAGGLD010000002">
    <property type="protein sequence ID" value="MBP2000432.1"/>
    <property type="molecule type" value="Genomic_DNA"/>
</dbReference>
<dbReference type="SUPFAM" id="SSF55383">
    <property type="entry name" value="Copper amine oxidase, domain N"/>
    <property type="match status" value="1"/>
</dbReference>
<dbReference type="RefSeq" id="WP_209860669.1">
    <property type="nucleotide sequence ID" value="NZ_JAGGLD010000002.1"/>
</dbReference>
<evidence type="ECO:0000256" key="1">
    <source>
        <dbReference type="SAM" id="SignalP"/>
    </source>
</evidence>
<dbReference type="SUPFAM" id="SSF69322">
    <property type="entry name" value="Tricorn protease domain 2"/>
    <property type="match status" value="1"/>
</dbReference>
<evidence type="ECO:0000313" key="2">
    <source>
        <dbReference type="EMBL" id="MBP2000432.1"/>
    </source>
</evidence>
<evidence type="ECO:0000313" key="3">
    <source>
        <dbReference type="Proteomes" id="UP001519288"/>
    </source>
</evidence>
<dbReference type="PANTHER" id="PTHR36842:SF1">
    <property type="entry name" value="PROTEIN TOLB"/>
    <property type="match status" value="1"/>
</dbReference>
<sequence>MRNSKVFSMLVASALVTTVAAAGSAQAAAKPVKPSQTVAPAKTTAKFKVLNSNVQVDGQNSIVKTIQVGTEKLYAVRDLADAVSAGIQLGKGDIQLTDSHGYHTVSIRPNVKTLQVDGASQDYTTAPKVQDGVVYVELEATINALGAELTSTGIYSQQRLEGDFSSPSFNDQGQVIVTKNDGDALQVFALNAALGTPNQILTSNESAAGAAISPDRKWGAFANESGQLFVYDLANGLAKQVGADSSTKTDLIWSADGKKIYFIQGDKQEKISYITVEDGKITELLADKVENKSDLQVDATDKKIAYLVNVTGVAKNDADSTEDSLTIDYTGAGAQVYSLDTVTKGAKPVQLTKTTDNKLLPSFLSDGSLVYVSADPDDKAGIGSLKNISVDGTKTTDLVKDIDVTLDVVTREGKLIVAGIKADGKTGVFEVSATGTKTELYNTADDVSEVAVSKDGKLVLISGGKVVIVQGNKGIELTK</sequence>
<dbReference type="InterPro" id="IPR036582">
    <property type="entry name" value="Mao_N_sf"/>
</dbReference>